<proteinExistence type="predicted"/>
<evidence type="ECO:0000313" key="2">
    <source>
        <dbReference type="Proteomes" id="UP000030649"/>
    </source>
</evidence>
<dbReference type="EMBL" id="KE356560">
    <property type="protein sequence ID" value="ERG90024.1"/>
    <property type="molecule type" value="Genomic_DNA"/>
</dbReference>
<dbReference type="Proteomes" id="UP000030649">
    <property type="component" value="Unassembled WGS sequence"/>
</dbReference>
<feature type="non-terminal residue" evidence="1">
    <location>
        <position position="1"/>
    </location>
</feature>
<accession>U1MKC3</accession>
<sequence length="40" mass="4680">EAERRREIAGEWDHLADRLPIMKAALKEYDWATDRDGVPV</sequence>
<reference evidence="1 2" key="1">
    <citation type="journal article" date="2013" name="PLoS ONE">
        <title>Assembly-driven community genomics of a hypersaline microbial ecosystem.</title>
        <authorList>
            <person name="Podell S."/>
            <person name="Ugalde J.A."/>
            <person name="Narasingarao P."/>
            <person name="Banfield J.F."/>
            <person name="Heidelberg K.B."/>
            <person name="Allen E.E."/>
        </authorList>
    </citation>
    <scope>NUCLEOTIDE SEQUENCE [LARGE SCALE GENOMIC DNA]</scope>
    <source>
        <strain evidence="2">J07HQW1</strain>
    </source>
</reference>
<dbReference type="AlphaFoldDB" id="U1MKC3"/>
<dbReference type="STRING" id="1238424.J07HQW1_00037"/>
<organism evidence="1 2">
    <name type="scientific">Haloquadratum walsbyi J07HQW1</name>
    <dbReference type="NCBI Taxonomy" id="1238424"/>
    <lineage>
        <taxon>Archaea</taxon>
        <taxon>Methanobacteriati</taxon>
        <taxon>Methanobacteriota</taxon>
        <taxon>Stenosarchaea group</taxon>
        <taxon>Halobacteria</taxon>
        <taxon>Halobacteriales</taxon>
        <taxon>Haloferacaceae</taxon>
        <taxon>Haloquadratum</taxon>
    </lineage>
</organism>
<dbReference type="HOGENOM" id="CLU_3280823_0_0_2"/>
<protein>
    <submittedName>
        <fullName evidence="1">Uncharacterized protein</fullName>
    </submittedName>
</protein>
<gene>
    <name evidence="1" type="ORF">J07HQW1_00037</name>
</gene>
<evidence type="ECO:0000313" key="1">
    <source>
        <dbReference type="EMBL" id="ERG90024.1"/>
    </source>
</evidence>
<name>U1MKC3_9EURY</name>